<feature type="transmembrane region" description="Helical" evidence="9">
    <location>
        <begin position="352"/>
        <end position="368"/>
    </location>
</feature>
<feature type="transmembrane region" description="Helical" evidence="9">
    <location>
        <begin position="264"/>
        <end position="284"/>
    </location>
</feature>
<evidence type="ECO:0000256" key="4">
    <source>
        <dbReference type="ARBA" id="ARBA00022692"/>
    </source>
</evidence>
<keyword evidence="11" id="KW-1185">Reference proteome</keyword>
<evidence type="ECO:0000256" key="2">
    <source>
        <dbReference type="ARBA" id="ARBA00022475"/>
    </source>
</evidence>
<feature type="transmembrane region" description="Helical" evidence="9">
    <location>
        <begin position="227"/>
        <end position="257"/>
    </location>
</feature>
<name>A0A7W3IQU0_9ACTN</name>
<dbReference type="Pfam" id="PF09594">
    <property type="entry name" value="GT87"/>
    <property type="match status" value="1"/>
</dbReference>
<keyword evidence="6 9" id="KW-0472">Membrane</keyword>
<reference evidence="10 11" key="1">
    <citation type="submission" date="2020-07" db="EMBL/GenBank/DDBJ databases">
        <title>Sequencing the genomes of 1000 actinobacteria strains.</title>
        <authorList>
            <person name="Klenk H.-P."/>
        </authorList>
    </citation>
    <scope>NUCLEOTIDE SEQUENCE [LARGE SCALE GENOMIC DNA]</scope>
    <source>
        <strain evidence="10 11">DSM 100723</strain>
    </source>
</reference>
<evidence type="ECO:0000256" key="1">
    <source>
        <dbReference type="ARBA" id="ARBA00004651"/>
    </source>
</evidence>
<feature type="transmembrane region" description="Helical" evidence="9">
    <location>
        <begin position="325"/>
        <end position="345"/>
    </location>
</feature>
<evidence type="ECO:0008006" key="12">
    <source>
        <dbReference type="Google" id="ProtNLM"/>
    </source>
</evidence>
<dbReference type="AlphaFoldDB" id="A0A7W3IQU0"/>
<keyword evidence="3" id="KW-0808">Transferase</keyword>
<keyword evidence="4 9" id="KW-0812">Transmembrane</keyword>
<comment type="caution">
    <text evidence="10">The sequence shown here is derived from an EMBL/GenBank/DDBJ whole genome shotgun (WGS) entry which is preliminary data.</text>
</comment>
<gene>
    <name evidence="10" type="ORF">FHX74_001137</name>
</gene>
<comment type="subcellular location">
    <subcellularLocation>
        <location evidence="1">Cell membrane</location>
        <topology evidence="1">Multi-pass membrane protein</topology>
    </subcellularLocation>
</comment>
<evidence type="ECO:0000313" key="11">
    <source>
        <dbReference type="Proteomes" id="UP000523079"/>
    </source>
</evidence>
<evidence type="ECO:0000313" key="10">
    <source>
        <dbReference type="EMBL" id="MBA8793532.1"/>
    </source>
</evidence>
<accession>A0A7W3IQU0</accession>
<evidence type="ECO:0000256" key="5">
    <source>
        <dbReference type="ARBA" id="ARBA00022989"/>
    </source>
</evidence>
<feature type="transmembrane region" description="Helical" evidence="9">
    <location>
        <begin position="110"/>
        <end position="129"/>
    </location>
</feature>
<evidence type="ECO:0000256" key="9">
    <source>
        <dbReference type="SAM" id="Phobius"/>
    </source>
</evidence>
<keyword evidence="2" id="KW-1003">Cell membrane</keyword>
<proteinExistence type="inferred from homology"/>
<feature type="transmembrane region" description="Helical" evidence="9">
    <location>
        <begin position="406"/>
        <end position="423"/>
    </location>
</feature>
<dbReference type="EMBL" id="JACGWT010000002">
    <property type="protein sequence ID" value="MBA8793532.1"/>
    <property type="molecule type" value="Genomic_DNA"/>
</dbReference>
<evidence type="ECO:0000256" key="8">
    <source>
        <dbReference type="SAM" id="MobiDB-lite"/>
    </source>
</evidence>
<dbReference type="InterPro" id="IPR018584">
    <property type="entry name" value="GT87"/>
</dbReference>
<feature type="transmembrane region" description="Helical" evidence="9">
    <location>
        <begin position="24"/>
        <end position="44"/>
    </location>
</feature>
<sequence>MSTPQSPAVPLRTPPATPDRRPGVPALATAAALTTVVAFVVRLVPVLRGGGLHGLGNYDDAVHFAATVGLVHGRLPYRDFLLLQPPGILVLLSPFAALGRLVGDPDAFALARLAWIAVGAVTAGLLGLVLRRHGLVAVLVGGLTYALFFPVSYVERTTLLEGPQNTLLVLAVLLLGVDGGRFGWPAALDRTAPGRWLRRLVPDAGDAGSSTAEGPADPFPPSRLRRAVIAGCALGLVVTIKIWGVVIVMAVVGWLLVGRRSREAAATGLAAMALAAVVYLVFFVQAPTAMWQMVVTDQLGRRSVGTVSGRLAVATGLRGDGGDRVPGVLLGVVLLVVLAALLLALRTALGRLGVALYVVSVLVLVATPSEFLHYGALLGAPTALVLGTAAGTLAGRPAAAPRGRPVLAAVLGVAVLVGLGWHQPDSRFGTRFRITPAVRDAVDRAPGCVTFDDPGPALELDVVQRNLDRGCPLVVDLGGRSYHPPMIRAVPRDRNRLWQAYALDYLRGGDVALISRFRTGGGFSAATRAVVRRWPLLAKSGPVDVRRPPGR</sequence>
<feature type="transmembrane region" description="Helical" evidence="9">
    <location>
        <begin position="374"/>
        <end position="394"/>
    </location>
</feature>
<feature type="transmembrane region" description="Helical" evidence="9">
    <location>
        <begin position="80"/>
        <end position="98"/>
    </location>
</feature>
<dbReference type="GO" id="GO:0005886">
    <property type="term" value="C:plasma membrane"/>
    <property type="evidence" value="ECO:0007669"/>
    <property type="project" value="UniProtKB-SubCell"/>
</dbReference>
<organism evidence="10 11">
    <name type="scientific">Microlunatus kandeliicorticis</name>
    <dbReference type="NCBI Taxonomy" id="1759536"/>
    <lineage>
        <taxon>Bacteria</taxon>
        <taxon>Bacillati</taxon>
        <taxon>Actinomycetota</taxon>
        <taxon>Actinomycetes</taxon>
        <taxon>Propionibacteriales</taxon>
        <taxon>Propionibacteriaceae</taxon>
        <taxon>Microlunatus</taxon>
    </lineage>
</organism>
<keyword evidence="5 9" id="KW-1133">Transmembrane helix</keyword>
<comment type="similarity">
    <text evidence="7">Belongs to the glycosyltransferase 87 family.</text>
</comment>
<feature type="region of interest" description="Disordered" evidence="8">
    <location>
        <begin position="1"/>
        <end position="22"/>
    </location>
</feature>
<dbReference type="RefSeq" id="WP_182559141.1">
    <property type="nucleotide sequence ID" value="NZ_JACGWT010000002.1"/>
</dbReference>
<dbReference type="Proteomes" id="UP000523079">
    <property type="component" value="Unassembled WGS sequence"/>
</dbReference>
<dbReference type="GO" id="GO:0016758">
    <property type="term" value="F:hexosyltransferase activity"/>
    <property type="evidence" value="ECO:0007669"/>
    <property type="project" value="InterPro"/>
</dbReference>
<protein>
    <recommendedName>
        <fullName evidence="12">4-amino-4-deoxy-L-arabinose transferase</fullName>
    </recommendedName>
</protein>
<feature type="transmembrane region" description="Helical" evidence="9">
    <location>
        <begin position="135"/>
        <end position="154"/>
    </location>
</feature>
<evidence type="ECO:0000256" key="3">
    <source>
        <dbReference type="ARBA" id="ARBA00022679"/>
    </source>
</evidence>
<evidence type="ECO:0000256" key="6">
    <source>
        <dbReference type="ARBA" id="ARBA00023136"/>
    </source>
</evidence>
<evidence type="ECO:0000256" key="7">
    <source>
        <dbReference type="ARBA" id="ARBA00024033"/>
    </source>
</evidence>